<protein>
    <submittedName>
        <fullName evidence="2">Uncharacterized protein</fullName>
    </submittedName>
</protein>
<evidence type="ECO:0000256" key="1">
    <source>
        <dbReference type="SAM" id="MobiDB-lite"/>
    </source>
</evidence>
<sequence length="77" mass="8466">MDLHSRNLRGGRGNPYPRRLEIKNKTITDFTISVRSLVCCPSQESDKSPSDDPSRGAHLNHRPGPPRGDGVGGRTFP</sequence>
<feature type="compositionally biased region" description="Gly residues" evidence="1">
    <location>
        <begin position="67"/>
        <end position="77"/>
    </location>
</feature>
<proteinExistence type="predicted"/>
<dbReference type="Proteomes" id="UP001189122">
    <property type="component" value="Unassembled WGS sequence"/>
</dbReference>
<gene>
    <name evidence="2" type="ORF">SI7747_UN021810</name>
</gene>
<evidence type="ECO:0000313" key="3">
    <source>
        <dbReference type="Proteomes" id="UP001189122"/>
    </source>
</evidence>
<feature type="region of interest" description="Disordered" evidence="1">
    <location>
        <begin position="41"/>
        <end position="77"/>
    </location>
</feature>
<feature type="region of interest" description="Disordered" evidence="1">
    <location>
        <begin position="1"/>
        <end position="20"/>
    </location>
</feature>
<reference evidence="3" key="1">
    <citation type="journal article" date="2020" name="Sci. Rep.">
        <title>Chromosome-scale genome assembly for the duckweed Spirodela intermedia, integrating cytogenetic maps, PacBio and Oxford Nanopore libraries.</title>
        <authorList>
            <person name="Hoang P.T.N."/>
            <person name="Fiebig A."/>
            <person name="Novak P."/>
            <person name="Macas J."/>
            <person name="Cao H.X."/>
            <person name="Stepanenko A."/>
            <person name="Chen G."/>
            <person name="Borisjuk N."/>
            <person name="Scholz U."/>
            <person name="Schubert I."/>
        </authorList>
    </citation>
    <scope>NUCLEOTIDE SEQUENCE [LARGE SCALE GENOMIC DNA]</scope>
</reference>
<accession>A0ABN7EC34</accession>
<organism evidence="2 3">
    <name type="scientific">Spirodela intermedia</name>
    <name type="common">Intermediate duckweed</name>
    <dbReference type="NCBI Taxonomy" id="51605"/>
    <lineage>
        <taxon>Eukaryota</taxon>
        <taxon>Viridiplantae</taxon>
        <taxon>Streptophyta</taxon>
        <taxon>Embryophyta</taxon>
        <taxon>Tracheophyta</taxon>
        <taxon>Spermatophyta</taxon>
        <taxon>Magnoliopsida</taxon>
        <taxon>Liliopsida</taxon>
        <taxon>Araceae</taxon>
        <taxon>Lemnoideae</taxon>
        <taxon>Spirodela</taxon>
    </lineage>
</organism>
<keyword evidence="3" id="KW-1185">Reference proteome</keyword>
<evidence type="ECO:0000313" key="2">
    <source>
        <dbReference type="EMBL" id="CAA6675468.1"/>
    </source>
</evidence>
<name>A0ABN7EC34_SPIIN</name>
<dbReference type="EMBL" id="CACRZD030000322">
    <property type="protein sequence ID" value="CAA6675468.1"/>
    <property type="molecule type" value="Genomic_DNA"/>
</dbReference>
<comment type="caution">
    <text evidence="2">The sequence shown here is derived from an EMBL/GenBank/DDBJ whole genome shotgun (WGS) entry which is preliminary data.</text>
</comment>
<feature type="compositionally biased region" description="Basic and acidic residues" evidence="1">
    <location>
        <begin position="44"/>
        <end position="55"/>
    </location>
</feature>